<sequence length="81" mass="9740">METNDLEKAVQWYLKILEIRPEDEQTSFSLMKTYASLNYRMFVDYQYQQLSKSLSNMNLAIDPVISDWYSQWKQQYNAQGL</sequence>
<dbReference type="EMBL" id="BAUU01000019">
    <property type="protein sequence ID" value="GAE31378.1"/>
    <property type="molecule type" value="Genomic_DNA"/>
</dbReference>
<proteinExistence type="predicted"/>
<dbReference type="RefSeq" id="WP_035344934.1">
    <property type="nucleotide sequence ID" value="NZ_BAUU01000019.1"/>
</dbReference>
<gene>
    <name evidence="1" type="ORF">JCM9152_2844</name>
</gene>
<keyword evidence="2" id="KW-1185">Reference proteome</keyword>
<evidence type="ECO:0000313" key="2">
    <source>
        <dbReference type="Proteomes" id="UP000018895"/>
    </source>
</evidence>
<comment type="caution">
    <text evidence="1">The sequence shown here is derived from an EMBL/GenBank/DDBJ whole genome shotgun (WGS) entry which is preliminary data.</text>
</comment>
<accession>W4QIB1</accession>
<reference evidence="1" key="1">
    <citation type="journal article" date="2014" name="Genome Announc.">
        <title>Draft Genome Sequences of Three Alkaliphilic Bacillus Strains, Bacillus wakoensis JCM 9140T, Bacillus akibai JCM 9157T, and Bacillus hemicellulosilyticus JCM 9152T.</title>
        <authorList>
            <person name="Yuki M."/>
            <person name="Oshima K."/>
            <person name="Suda W."/>
            <person name="Oshida Y."/>
            <person name="Kitamura K."/>
            <person name="Iida T."/>
            <person name="Hattori M."/>
            <person name="Ohkuma M."/>
        </authorList>
    </citation>
    <scope>NUCLEOTIDE SEQUENCE [LARGE SCALE GENOMIC DNA]</scope>
    <source>
        <strain evidence="1">JCM 9152</strain>
    </source>
</reference>
<organism evidence="1 2">
    <name type="scientific">Halalkalibacter hemicellulosilyticusJCM 9152</name>
    <dbReference type="NCBI Taxonomy" id="1236971"/>
    <lineage>
        <taxon>Bacteria</taxon>
        <taxon>Bacillati</taxon>
        <taxon>Bacillota</taxon>
        <taxon>Bacilli</taxon>
        <taxon>Bacillales</taxon>
        <taxon>Bacillaceae</taxon>
        <taxon>Halalkalibacter</taxon>
    </lineage>
</organism>
<protein>
    <submittedName>
        <fullName evidence="1">Uncharacterized protein</fullName>
    </submittedName>
</protein>
<evidence type="ECO:0000313" key="1">
    <source>
        <dbReference type="EMBL" id="GAE31378.1"/>
    </source>
</evidence>
<dbReference type="Proteomes" id="UP000018895">
    <property type="component" value="Unassembled WGS sequence"/>
</dbReference>
<name>W4QIB1_9BACI</name>
<dbReference type="STRING" id="1236971.JCM9152_2844"/>
<dbReference type="AlphaFoldDB" id="W4QIB1"/>